<dbReference type="Proteomes" id="UP000831701">
    <property type="component" value="Chromosome 22"/>
</dbReference>
<keyword evidence="2" id="KW-1185">Reference proteome</keyword>
<gene>
    <name evidence="1" type="ORF">L3Q82_004896</name>
</gene>
<proteinExistence type="predicted"/>
<accession>A0ACB8VDL1</accession>
<reference evidence="1" key="1">
    <citation type="submission" date="2022-04" db="EMBL/GenBank/DDBJ databases">
        <title>Jade perch genome.</title>
        <authorList>
            <person name="Chao B."/>
        </authorList>
    </citation>
    <scope>NUCLEOTIDE SEQUENCE</scope>
    <source>
        <strain evidence="1">CB-2022</strain>
    </source>
</reference>
<dbReference type="EMBL" id="CM041552">
    <property type="protein sequence ID" value="KAI3353644.1"/>
    <property type="molecule type" value="Genomic_DNA"/>
</dbReference>
<sequence>MRPFSTLSVVTSCCEKSRAIQQLSRGNPLHCVSSPDNEWKRSLASSMCFGRFPHVSICWTGFMWEIAKELGAMLVFAEHRYYGESLPFGQDSYSDSKHLNYLTSEQALADFAVLVQNLKGTVPGAQHSPVIAVGGSYGGMLSAWFRMKYPNIVVGWLQETWVSLAMVDYPYEANFLQPLPRWPIQEVCKYLAFDSTVSDDQLLHGVSQAAKVYYNYTGSASCLNTSQTATSSLGLLGWFYQACTEMVMPMCTDGIQDMFEPEEWNFQAFSDECNAMFGVRPRAEWAGTVYGGKDIASHSNIIFSNGGLDPWSAGGVTYNITDSLVSIMIPDGAHHLDLRYSNDLDTPSVRAARALEFMNFCFPGSVMEYDVEKSLDGSLLGEAENDEDYKETTRDLLSFIDSASSNIKLALDKPVKSKRKVNHRKYLQKQIKRCTGIITPGNVADGPVKRQGSPQAQPSPLQSKTLPKRDGVQANLQSKSLAALFSPVKDIKGEKAKKPPLRHRNLPPSFFTEPANCSKVSSTSGMTLKDLERGNPEAAEFFELLGPDYSNMVSDLDLYQSMPLRVQPDMGGPDPASYDAHHLVGGLLYSEPWTSCSVPSKKPGGSLRTGPAQPPVYCPSEAAGPIEDNALCTLAFPNFFTDCSVPQGVVGMLAYICVFLSV</sequence>
<name>A0ACB8VDL1_9TELE</name>
<comment type="caution">
    <text evidence="1">The sequence shown here is derived from an EMBL/GenBank/DDBJ whole genome shotgun (WGS) entry which is preliminary data.</text>
</comment>
<protein>
    <submittedName>
        <fullName evidence="1">Uncharacterized protein</fullName>
    </submittedName>
</protein>
<evidence type="ECO:0000313" key="2">
    <source>
        <dbReference type="Proteomes" id="UP000831701"/>
    </source>
</evidence>
<evidence type="ECO:0000313" key="1">
    <source>
        <dbReference type="EMBL" id="KAI3353644.1"/>
    </source>
</evidence>
<organism evidence="1 2">
    <name type="scientific">Scortum barcoo</name>
    <name type="common">barcoo grunter</name>
    <dbReference type="NCBI Taxonomy" id="214431"/>
    <lineage>
        <taxon>Eukaryota</taxon>
        <taxon>Metazoa</taxon>
        <taxon>Chordata</taxon>
        <taxon>Craniata</taxon>
        <taxon>Vertebrata</taxon>
        <taxon>Euteleostomi</taxon>
        <taxon>Actinopterygii</taxon>
        <taxon>Neopterygii</taxon>
        <taxon>Teleostei</taxon>
        <taxon>Neoteleostei</taxon>
        <taxon>Acanthomorphata</taxon>
        <taxon>Eupercaria</taxon>
        <taxon>Centrarchiformes</taxon>
        <taxon>Terapontoidei</taxon>
        <taxon>Terapontidae</taxon>
        <taxon>Scortum</taxon>
    </lineage>
</organism>